<dbReference type="GO" id="GO:0032259">
    <property type="term" value="P:methylation"/>
    <property type="evidence" value="ECO:0007669"/>
    <property type="project" value="UniProtKB-KW"/>
</dbReference>
<dbReference type="NCBIfam" id="TIGR02434">
    <property type="entry name" value="CobF"/>
    <property type="match status" value="1"/>
</dbReference>
<protein>
    <submittedName>
        <fullName evidence="7">Precorrin-6A synthase (Deacetylating)</fullName>
        <ecNumber evidence="7">2.1.1.152</ecNumber>
    </submittedName>
</protein>
<dbReference type="InterPro" id="IPR012797">
    <property type="entry name" value="CobF"/>
</dbReference>
<dbReference type="SUPFAM" id="SSF53790">
    <property type="entry name" value="Tetrapyrrole methylase"/>
    <property type="match status" value="1"/>
</dbReference>
<keyword evidence="8" id="KW-1185">Reference proteome</keyword>
<evidence type="ECO:0000313" key="8">
    <source>
        <dbReference type="Proteomes" id="UP000290408"/>
    </source>
</evidence>
<dbReference type="Gene3D" id="3.40.1010.10">
    <property type="entry name" value="Cobalt-precorrin-4 Transmethylase, Domain 1"/>
    <property type="match status" value="1"/>
</dbReference>
<sequence length="277" mass="29963">MSDNAARRIHVIGIGAGSPGHVTAEAAAALAEVDVFLVADKDGSKDELVAVRRAICDRFIPAEHAYEFITVPDPKRGPDADRDSAEYAQGVRDWHAARTDAYVRIIEGLPTDAVVGFLVWGDPAFYDSTIRIVDAIGERIATAVRVIPGISAFQTLAAAHGIVLHRVGEPIHVTTGRRLVDEWTRAEAADLSLGTVVVMLDGHLHCRELAATHPDTVIHWGAYVGMPQQELRSGRLADVIDEIVELRARLRERHGWVMDVYALGSASAPVHTGGRLA</sequence>
<evidence type="ECO:0000256" key="2">
    <source>
        <dbReference type="ARBA" id="ARBA00022573"/>
    </source>
</evidence>
<organism evidence="7 8">
    <name type="scientific">Janibacter limosus</name>
    <dbReference type="NCBI Taxonomy" id="53458"/>
    <lineage>
        <taxon>Bacteria</taxon>
        <taxon>Bacillati</taxon>
        <taxon>Actinomycetota</taxon>
        <taxon>Actinomycetes</taxon>
        <taxon>Micrococcales</taxon>
        <taxon>Intrasporangiaceae</taxon>
        <taxon>Janibacter</taxon>
    </lineage>
</organism>
<accession>A0A4P6MU79</accession>
<dbReference type="OrthoDB" id="9787471at2"/>
<dbReference type="InterPro" id="IPR014777">
    <property type="entry name" value="4pyrrole_Mease_sub1"/>
</dbReference>
<evidence type="ECO:0000256" key="5">
    <source>
        <dbReference type="ARBA" id="ARBA00022691"/>
    </source>
</evidence>
<evidence type="ECO:0000256" key="4">
    <source>
        <dbReference type="ARBA" id="ARBA00022679"/>
    </source>
</evidence>
<gene>
    <name evidence="7" type="ORF">EXU32_09385</name>
</gene>
<feature type="domain" description="Tetrapyrrole methylase" evidence="6">
    <location>
        <begin position="8"/>
        <end position="239"/>
    </location>
</feature>
<evidence type="ECO:0000313" key="7">
    <source>
        <dbReference type="EMBL" id="QBF46446.1"/>
    </source>
</evidence>
<dbReference type="PIRSF" id="PIRSF036525">
    <property type="entry name" value="CobF"/>
    <property type="match status" value="1"/>
</dbReference>
<reference evidence="7 8" key="1">
    <citation type="submission" date="2019-02" db="EMBL/GenBank/DDBJ databases">
        <title>Genomic data mining of an Antarctic deep-sea actinobacterium, Janibacterlimosus P3-3-X1.</title>
        <authorList>
            <person name="Liao L."/>
            <person name="Chen B."/>
        </authorList>
    </citation>
    <scope>NUCLEOTIDE SEQUENCE [LARGE SCALE GENOMIC DNA]</scope>
    <source>
        <strain evidence="7 8">P3-3-X1</strain>
    </source>
</reference>
<name>A0A4P6MU79_9MICO</name>
<dbReference type="InterPro" id="IPR014776">
    <property type="entry name" value="4pyrrole_Mease_sub2"/>
</dbReference>
<dbReference type="KEGG" id="jli:EXU32_09385"/>
<dbReference type="CDD" id="cd11643">
    <property type="entry name" value="Precorrin-6A-synthase"/>
    <property type="match status" value="1"/>
</dbReference>
<dbReference type="InterPro" id="IPR035996">
    <property type="entry name" value="4pyrrol_Methylase_sf"/>
</dbReference>
<dbReference type="GO" id="GO:0009236">
    <property type="term" value="P:cobalamin biosynthetic process"/>
    <property type="evidence" value="ECO:0007669"/>
    <property type="project" value="UniProtKB-KW"/>
</dbReference>
<dbReference type="EMBL" id="CP036164">
    <property type="protein sequence ID" value="QBF46446.1"/>
    <property type="molecule type" value="Genomic_DNA"/>
</dbReference>
<dbReference type="Proteomes" id="UP000290408">
    <property type="component" value="Chromosome"/>
</dbReference>
<dbReference type="GO" id="GO:0043819">
    <property type="term" value="F:precorrin-6A synthase (deacetylating) activity"/>
    <property type="evidence" value="ECO:0007669"/>
    <property type="project" value="UniProtKB-EC"/>
</dbReference>
<dbReference type="EC" id="2.1.1.152" evidence="7"/>
<dbReference type="RefSeq" id="WP_130629667.1">
    <property type="nucleotide sequence ID" value="NZ_CP036164.1"/>
</dbReference>
<evidence type="ECO:0000256" key="3">
    <source>
        <dbReference type="ARBA" id="ARBA00022603"/>
    </source>
</evidence>
<dbReference type="STRING" id="1216970.GCA_001570985_02708"/>
<dbReference type="PANTHER" id="PTHR43467:SF1">
    <property type="entry name" value="PRECORRIN-6A SYNTHASE [DEACETYLATING]"/>
    <property type="match status" value="1"/>
</dbReference>
<evidence type="ECO:0000259" key="6">
    <source>
        <dbReference type="Pfam" id="PF00590"/>
    </source>
</evidence>
<keyword evidence="5" id="KW-0949">S-adenosyl-L-methionine</keyword>
<dbReference type="PANTHER" id="PTHR43467">
    <property type="entry name" value="COBALT-PRECORRIN-2 C(20)-METHYLTRANSFERASE"/>
    <property type="match status" value="1"/>
</dbReference>
<dbReference type="Gene3D" id="3.30.950.10">
    <property type="entry name" value="Methyltransferase, Cobalt-precorrin-4 Transmethylase, Domain 2"/>
    <property type="match status" value="1"/>
</dbReference>
<comment type="pathway">
    <text evidence="1">Cofactor biosynthesis; adenosylcobalamin biosynthesis.</text>
</comment>
<dbReference type="Pfam" id="PF00590">
    <property type="entry name" value="TP_methylase"/>
    <property type="match status" value="1"/>
</dbReference>
<dbReference type="AlphaFoldDB" id="A0A4P6MU79"/>
<keyword evidence="3 7" id="KW-0489">Methyltransferase</keyword>
<proteinExistence type="predicted"/>
<evidence type="ECO:0000256" key="1">
    <source>
        <dbReference type="ARBA" id="ARBA00004953"/>
    </source>
</evidence>
<keyword evidence="2" id="KW-0169">Cobalamin biosynthesis</keyword>
<dbReference type="InterPro" id="IPR000878">
    <property type="entry name" value="4pyrrol_Mease"/>
</dbReference>
<keyword evidence="4 7" id="KW-0808">Transferase</keyword>